<feature type="region of interest" description="Disordered" evidence="1">
    <location>
        <begin position="1232"/>
        <end position="1253"/>
    </location>
</feature>
<evidence type="ECO:0000256" key="1">
    <source>
        <dbReference type="SAM" id="MobiDB-lite"/>
    </source>
</evidence>
<proteinExistence type="predicted"/>
<dbReference type="Gene3D" id="3.10.670.10">
    <property type="entry name" value="Secreted effector protein ssei"/>
    <property type="match status" value="2"/>
</dbReference>
<evidence type="ECO:0000313" key="4">
    <source>
        <dbReference type="EMBL" id="ANB74394.1"/>
    </source>
</evidence>
<protein>
    <submittedName>
        <fullName evidence="4">Uncharacterized protein</fullName>
    </submittedName>
</protein>
<dbReference type="InterPro" id="IPR011324">
    <property type="entry name" value="Cytotoxic_necrot_fac-like_cat"/>
</dbReference>
<reference evidence="4 5" key="1">
    <citation type="journal article" date="2016" name="Gene">
        <title>PacBio SMRT assembly of a complex multi-replicon genome reveals chlorocatechol degradative operon in a region of genome plasticity.</title>
        <authorList>
            <person name="Ricker N."/>
            <person name="Shen S.Y."/>
            <person name="Goordial J."/>
            <person name="Jin S."/>
            <person name="Fulthorpe R.R."/>
        </authorList>
    </citation>
    <scope>NUCLEOTIDE SEQUENCE [LARGE SCALE GENOMIC DNA]</scope>
    <source>
        <strain evidence="4 5">OLGA172</strain>
    </source>
</reference>
<keyword evidence="5" id="KW-1185">Reference proteome</keyword>
<feature type="region of interest" description="Disordered" evidence="1">
    <location>
        <begin position="1279"/>
        <end position="1306"/>
    </location>
</feature>
<dbReference type="InterPro" id="IPR032278">
    <property type="entry name" value="Cif"/>
</dbReference>
<dbReference type="Pfam" id="PF16374">
    <property type="entry name" value="CIF"/>
    <property type="match status" value="1"/>
</dbReference>
<accession>A0A160FPA1</accession>
<feature type="domain" description="Cytotoxic necrotizing factor Rho-activating" evidence="2">
    <location>
        <begin position="2433"/>
        <end position="2582"/>
    </location>
</feature>
<dbReference type="InterPro" id="IPR008430">
    <property type="entry name" value="CNF_Rho-act"/>
</dbReference>
<dbReference type="SUPFAM" id="SSF64438">
    <property type="entry name" value="CNF1/YfiH-like putative cysteine hydrolases"/>
    <property type="match status" value="2"/>
</dbReference>
<dbReference type="EMBL" id="CP014578">
    <property type="protein sequence ID" value="ANB74394.1"/>
    <property type="molecule type" value="Genomic_DNA"/>
</dbReference>
<dbReference type="Pfam" id="PF05785">
    <property type="entry name" value="CNF1"/>
    <property type="match status" value="2"/>
</dbReference>
<dbReference type="Gene3D" id="3.60.100.10">
    <property type="entry name" value="Cytotoxic necrotizing factor, Rho-activating domain"/>
    <property type="match status" value="2"/>
</dbReference>
<dbReference type="CDD" id="cd16834">
    <property type="entry name" value="CNF1-like"/>
    <property type="match status" value="1"/>
</dbReference>
<evidence type="ECO:0000313" key="5">
    <source>
        <dbReference type="Proteomes" id="UP000076852"/>
    </source>
</evidence>
<sequence>MLLLIAATILPVFYPALTPYAAITRLLSTLHTLIADDNNWRDRGLTALLATIHALHLPIASQYVGELLASLDNNLGFLAHIRWVFELEERLMTDDPCTAAALLSSAAAYQLLLADKMTKSADGEKKKLAYFVDYLTSLSRLRVEMENVVASEAGPVYQGFNNFVCRNLFSENRHDNVFFAGLRLPLSNEEVADFCTQMRQYEVDTNAAHGTGLLAYTLSRCDDLYSKRGIDKQLWSRDSWIPADTLDLMTTCEAVRLYAAELNSRDEAVWEAFSAEPPPASLYSPWLDDWVTEPAENDVCATRSGGASTPVEAVNFAAFPNNAFVGHIDAAISDAAYGSNLPLPDEEAQIHAFRPEPAATSPAAANSPLLAVTAAAGIGAAGLLQGPDGLAAAGRDALAGMAGTLSIKRTGIAVAVGVPLALTIWAVIKARAGWLSAHSNRPDSAEDLSRLATQSLVQTGSHDNTYHKWIYNFWLKMEWLGEFITSSFDNGLFEKTMIDLWLRKKSTNSSHESTIYFNAAKAAFDDYQTDKNNTDARRLSSEDRYGAELYQLANLTVSQGSSPKAHSVIPILVKLKTYETCRWRDLFGHPAEGSISSAVELESLFSLPVTPREARASEVELQKFIRSELRPGMFFELDENCRKGCETALNIYKDSLQTEMAKRNGNLNAADISTSSIYTSNIISSTANECQNFLYNYRGPTYGSACDKKRAELLQCRYAAMYLSILVKRSQEYLDILTDLKTRLPNAYRADTNVLLLDSRAFAVREALRKFSTKESRPNFEQLSAKELLNNYPALIASNEEIFYFVSFAEAIFMMVKTGSTVEQLYREVADPSRVVRHFNSLMQQLPFSQRAHRNGIAGLSYLQSVESNTETKSDTEYYNQFSVFKNEYLSDVAKLIAIDKLTQFGVHPYDIVASRVIRCARMELTLYIPRAIELHGSLPVLSTMIHAGDLAFCQLESSDWIIISTIGGQLFLKTISDSTMCSNAALCKIRTSSTPPPITSHCDYPSEKDKWHGERLSSLILTPIFGTKSPLDKISYETAFLGFSTAESLVERPDGTGASLLQVVQQVAGSLVKDAAEQSEAAHYKRRWWQYFTPMIPGFDIAYRRYHDVEYAPSYGEITWEVINAGMAIAFFGVPLGEILYAESNLLRSAILLNAHKGFRGLALVTRVIEQAGSDLALASLRASTMTVSYFISPWEPVPLELIGTALYKGGRRLMRGKLLFKPRPANVVIGKSEGAPSPGAKSKNPKSPEIKPLPQIFRTESMRDVKVYEFSYTETSETLLGADNEPQPGPSGTGEQPGDANGFTWKGDFRALEDRGAISLDATRHTVKINTPFQFARNDNQFLSLDPVQSTHPVPQSGFELFQLGQVDDIVFSSFDEKIGFISGSSSSNENVEVLMVPAPEGGAIGIRLNFEDIDKVRPLLVSPGALSDSIFMMGVSKQEGCVLFYHISKPSVDSVASARRDSTIERLLEVHNSLMTSSSMRMALPEDVAMGDIQLLARLFDYANIVYSDPSGATGFDVVAPGSPISKKSAIKNLSRHAVSTEDLWILNYGLLDGNVKFSKLESHTHYLLSRTPADQLNIRGRSEIEGIFDERLEAKTLDNVLQTDSESAVLEIVHLLIQKASYNKFARSPEEFEISHLPGLAEIFSEAGYTTNFRLMKIWSSANRPDAQFHFLLTVQKNNSKYSVDISSARLLNQWIESPIIESDKNWRQTYQKYLGDKLCVFQDFSTFNLFEDRFRAGLGSATPFDDANDSSWTVINRPAWMLSRSNHMLVDAMDTDRTVEISSAVLDPSPTAPVNKNPEAVATRWFAQRWLDVIQDDEFNAAIAGAGDIKAIDNIEKITKSHGIRTKIYLTLTYFKITDDLPTVNLAVAVHHNNKIVSIIDPSARRKGKDTALFSWDEWLGHRSRGILLGKKYGSASMVGELPDPQENKYSFGSADFFDESNQPYEILSFDSSYLRELDTLIGNVETEMQEMGIDNPDRDFSLEREKLERLRNTVDKDDSDAILTIRTELIGQEQIVKDISKYVALRGLLGRLTDLKGRVSKLHSKRPVCRGLLYSCNSMLGNKVDLVARMSITYPFIQERLKIRAYDFDKQRYIPSSRFELVLLGNIEYLIKIEDVRTILKHYQRLYDEMAYLATDYANGGGGLRALDIAENARAGSTVVDELLQYYSSSATRIFGIVDKAEKGKSSATVFGLSAIHDESTADVYTVAVSGIIAHPFSQIRNDEKFIGYVFRHRHSPSWSMAELQKYNLEGIGRFLSYHTVKYAVFHMSGVQKIAALAINPRSETIATSFGMRRVDELARYRAVFSRATFNNLRSVLNSPKRGAVVRPPAIPRSGSVPGVVSPPVTENAELKKLLSGNIAAAIGKGAIYPAPNRAVRSFPWNFVFARSDSQITHDSPQPSTELGTTSPYDIQLGQGSDIVSYSQSSRVSYGDFWSGENDELQKLDVILVPNGNDGANGIKISLDELIPGRPLLISSGALSGCTQIICIKKSENSIYIYHAGKHSPDTKWQTQADGVKHIAHVHGVLTGQKSSLVLPDEPTSADLTGLYGYFDNTYIMSSRPLESTSPTRIERQDSTHWAYSYKGDEGRFSVGNSQLLILKDSKGDVQVEGFVEVGSLGQTSVKKVKVTAANDIERYFSPSAIRPSVETSRTIAELRTKLESDDKLRPFFNDPRTAEAASAKEVMSFMNGLGRAVKCRLVMIWRLPNSIEPEMHYLVIDDTGDTAVAVDITAGRYPAMGLPFYGTEEAWAKKFRDVYPRSFVAYKDFDSVANIDTVFSGAISDSNSAVGSMTPLRVPQWRLRKVDYPMYPYTSQDTTTFSATVHLGQKGDAYAVEMGLNPEWSVNTDTKGLYFGRAEDIFKGVYEKRMPFRRKDYYIRSDGHTYQVVLDSSGRGWNLKPGRGTEPTTGTIAVERKVDGRWVVRKTASETKPVPSRADAYPGKTAFRKLAEDLSDINVDRTLWNGDYAKRIVDRDTAEIRKNIDIEVKEMGGLETYIDLVGINPYAPKEPPGDLSANNIFKLMVEDVSAVDPTRIQQADFSEFATTLNTLDHQKNYVFLIMDHRLGHNYLVGPAKFSLLDARRRSGILSERDG</sequence>
<dbReference type="InterPro" id="IPR037040">
    <property type="entry name" value="CNF_Rho-act_sf"/>
</dbReference>
<feature type="domain" description="Tox-PLDMTX" evidence="3">
    <location>
        <begin position="1655"/>
        <end position="1741"/>
    </location>
</feature>
<evidence type="ECO:0000259" key="2">
    <source>
        <dbReference type="Pfam" id="PF05785"/>
    </source>
</evidence>
<dbReference type="KEGG" id="buz:AYM40_19965"/>
<dbReference type="Proteomes" id="UP000076852">
    <property type="component" value="Chromosome 1"/>
</dbReference>
<name>A0A160FPA1_9BURK</name>
<evidence type="ECO:0000259" key="3">
    <source>
        <dbReference type="Pfam" id="PF15645"/>
    </source>
</evidence>
<dbReference type="Pfam" id="PF15645">
    <property type="entry name" value="Tox-PLDMTX"/>
    <property type="match status" value="1"/>
</dbReference>
<feature type="domain" description="Cytotoxic necrotizing factor Rho-activating" evidence="2">
    <location>
        <begin position="1391"/>
        <end position="1511"/>
    </location>
</feature>
<dbReference type="InterPro" id="IPR028907">
    <property type="entry name" value="Tox-PLDMTX_dom"/>
</dbReference>
<organism evidence="4 5">
    <name type="scientific">Paraburkholderia phytofirmans OLGA172</name>
    <dbReference type="NCBI Taxonomy" id="1417228"/>
    <lineage>
        <taxon>Bacteria</taxon>
        <taxon>Pseudomonadati</taxon>
        <taxon>Pseudomonadota</taxon>
        <taxon>Betaproteobacteria</taxon>
        <taxon>Burkholderiales</taxon>
        <taxon>Burkholderiaceae</taxon>
        <taxon>Paraburkholderia</taxon>
    </lineage>
</organism>
<gene>
    <name evidence="4" type="ORF">AYM40_19965</name>
</gene>